<evidence type="ECO:0000313" key="4">
    <source>
        <dbReference type="Proteomes" id="UP000198412"/>
    </source>
</evidence>
<accession>A0A238XP94</accession>
<dbReference type="Gene3D" id="1.25.40.10">
    <property type="entry name" value="Tetratricopeptide repeat domain"/>
    <property type="match status" value="3"/>
</dbReference>
<evidence type="ECO:0000313" key="3">
    <source>
        <dbReference type="EMBL" id="SNR59829.1"/>
    </source>
</evidence>
<dbReference type="PANTHER" id="PTHR45586:SF1">
    <property type="entry name" value="LIPOPOLYSACCHARIDE ASSEMBLY PROTEIN B"/>
    <property type="match status" value="1"/>
</dbReference>
<dbReference type="SMART" id="SM00028">
    <property type="entry name" value="TPR"/>
    <property type="match status" value="4"/>
</dbReference>
<dbReference type="EMBL" id="FZNX01000003">
    <property type="protein sequence ID" value="SNR59829.1"/>
    <property type="molecule type" value="Genomic_DNA"/>
</dbReference>
<proteinExistence type="predicted"/>
<dbReference type="SUPFAM" id="SSF56935">
    <property type="entry name" value="Porins"/>
    <property type="match status" value="1"/>
</dbReference>
<keyword evidence="2" id="KW-0802">TPR repeat</keyword>
<protein>
    <submittedName>
        <fullName evidence="3">Flp pilus assembly protein TadD, contains TPR repeats</fullName>
    </submittedName>
</protein>
<name>A0A238XP94_9FLAO</name>
<keyword evidence="4" id="KW-1185">Reference proteome</keyword>
<dbReference type="PROSITE" id="PS51257">
    <property type="entry name" value="PROKAR_LIPOPROTEIN"/>
    <property type="match status" value="1"/>
</dbReference>
<dbReference type="PANTHER" id="PTHR45586">
    <property type="entry name" value="TPR REPEAT-CONTAINING PROTEIN PA4667"/>
    <property type="match status" value="1"/>
</dbReference>
<dbReference type="InterPro" id="IPR051012">
    <property type="entry name" value="CellSynth/LPSAsmb/PSIAsmb"/>
</dbReference>
<dbReference type="RefSeq" id="WP_245856888.1">
    <property type="nucleotide sequence ID" value="NZ_FZNX01000003.1"/>
</dbReference>
<sequence length="686" mass="78810">MKFLEKICFSIALIITAACFSQNMQEGFQYLETGKFDKAEVFFQKILVDYPENKTANLCYGRAVGLNGNAQKAVGIFTELLKEYPKDLEIELNYAESLLWGSQFEKAKGYYTTLVEENPTNFAALLGFANTFSNLKEYENALIYVNKALEVSVKNPNAMVSKKYIRLGYANEFVQKQNYNKALSLLNENLIDFPNDKETLLNKVNIYLMTKETANATKIYEQIATNAKDSLLALNGLALVAHIDENDKNALEISKTALLKSEIVKDTTLTKQTFERYTQALIWNRKFKEAETNIHNLLTDYGTENWILALRATLGMYRSDFKETIADYKQILKKDSLSFDGNLGSTNAYFANGEINKAYKGVFKTLGIFKNQKDAQGFLEKINKNYTPFIEEKLSYTFDNGDNVAYSTFTKITFPINTSLSFSANYEYRKTENTVSKNEAKSNNFNLELQYQFHPKIIFNAKAGISRANSYSNEYNQLLAEVFFKMKPLKLQDLEIGYKREVQNFNADLVDKEIASNNLILNYNLSTNFKFGWYTQYLYTTQTDDNERNLLFTSLYYNFLSKPAFKGGLNFQHITFKNQVPTVYFSPEKFNAVEVFIEISKNDKKLFYSLNAATGYQYIEDQPKQSTYRIQAKLGYNVSDRLITNVYGTRSNIASATAAGFTFTEVGFVLKWYLTRQPNFLKKFIK</sequence>
<organism evidence="3 4">
    <name type="scientific">Lutibacter flavus</name>
    <dbReference type="NCBI Taxonomy" id="691689"/>
    <lineage>
        <taxon>Bacteria</taxon>
        <taxon>Pseudomonadati</taxon>
        <taxon>Bacteroidota</taxon>
        <taxon>Flavobacteriia</taxon>
        <taxon>Flavobacteriales</taxon>
        <taxon>Flavobacteriaceae</taxon>
        <taxon>Lutibacter</taxon>
    </lineage>
</organism>
<dbReference type="InterPro" id="IPR019734">
    <property type="entry name" value="TPR_rpt"/>
</dbReference>
<reference evidence="4" key="1">
    <citation type="submission" date="2017-06" db="EMBL/GenBank/DDBJ databases">
        <authorList>
            <person name="Varghese N."/>
            <person name="Submissions S."/>
        </authorList>
    </citation>
    <scope>NUCLEOTIDE SEQUENCE [LARGE SCALE GENOMIC DNA]</scope>
    <source>
        <strain evidence="4">DSM 27993</strain>
    </source>
</reference>
<dbReference type="SUPFAM" id="SSF48452">
    <property type="entry name" value="TPR-like"/>
    <property type="match status" value="2"/>
</dbReference>
<dbReference type="AlphaFoldDB" id="A0A238XP94"/>
<dbReference type="InterPro" id="IPR011990">
    <property type="entry name" value="TPR-like_helical_dom_sf"/>
</dbReference>
<keyword evidence="1" id="KW-0677">Repeat</keyword>
<evidence type="ECO:0000256" key="2">
    <source>
        <dbReference type="ARBA" id="ARBA00022803"/>
    </source>
</evidence>
<gene>
    <name evidence="3" type="ORF">SAMN04488111_1930</name>
</gene>
<evidence type="ECO:0000256" key="1">
    <source>
        <dbReference type="ARBA" id="ARBA00022737"/>
    </source>
</evidence>
<dbReference type="Proteomes" id="UP000198412">
    <property type="component" value="Unassembled WGS sequence"/>
</dbReference>